<feature type="region of interest" description="Disordered" evidence="1">
    <location>
        <begin position="136"/>
        <end position="166"/>
    </location>
</feature>
<dbReference type="AlphaFoldDB" id="A0A6J6V8L7"/>
<accession>A0A6J6V8L7</accession>
<organism evidence="2">
    <name type="scientific">freshwater metagenome</name>
    <dbReference type="NCBI Taxonomy" id="449393"/>
    <lineage>
        <taxon>unclassified sequences</taxon>
        <taxon>metagenomes</taxon>
        <taxon>ecological metagenomes</taxon>
    </lineage>
</organism>
<sequence length="166" mass="17618">MDATEHPWAEAWQALSPLRRTVLHSRIVEREPLATLADRLGRSESETEHLVRTTALALRREVVLGLGTGYDAECGSLVLRLADSAGERLARQERRALAIHGGSCAPCSSAVVALLELDTSLRDGLLHLVGTDLPTPAVPAPRAGGASTGGPAGRRGRLRLPLRQAG</sequence>
<gene>
    <name evidence="2" type="ORF">UFOPK2761_03244</name>
</gene>
<proteinExistence type="predicted"/>
<protein>
    <submittedName>
        <fullName evidence="2">Unannotated protein</fullName>
    </submittedName>
</protein>
<evidence type="ECO:0000256" key="1">
    <source>
        <dbReference type="SAM" id="MobiDB-lite"/>
    </source>
</evidence>
<dbReference type="EMBL" id="CAEZYQ010000041">
    <property type="protein sequence ID" value="CAB4768470.1"/>
    <property type="molecule type" value="Genomic_DNA"/>
</dbReference>
<name>A0A6J6V8L7_9ZZZZ</name>
<reference evidence="2" key="1">
    <citation type="submission" date="2020-05" db="EMBL/GenBank/DDBJ databases">
        <authorList>
            <person name="Chiriac C."/>
            <person name="Salcher M."/>
            <person name="Ghai R."/>
            <person name="Kavagutti S V."/>
        </authorList>
    </citation>
    <scope>NUCLEOTIDE SEQUENCE</scope>
</reference>
<evidence type="ECO:0000313" key="2">
    <source>
        <dbReference type="EMBL" id="CAB4768470.1"/>
    </source>
</evidence>